<dbReference type="InterPro" id="IPR000719">
    <property type="entry name" value="Prot_kinase_dom"/>
</dbReference>
<feature type="region of interest" description="Disordered" evidence="5">
    <location>
        <begin position="594"/>
        <end position="639"/>
    </location>
</feature>
<evidence type="ECO:0000256" key="2">
    <source>
        <dbReference type="ARBA" id="ARBA00022741"/>
    </source>
</evidence>
<dbReference type="PANTHER" id="PTHR43289">
    <property type="entry name" value="MITOGEN-ACTIVATED PROTEIN KINASE KINASE KINASE 20-RELATED"/>
    <property type="match status" value="1"/>
</dbReference>
<feature type="compositionally biased region" description="Low complexity" evidence="5">
    <location>
        <begin position="433"/>
        <end position="460"/>
    </location>
</feature>
<dbReference type="SMART" id="SM00220">
    <property type="entry name" value="S_TKc"/>
    <property type="match status" value="1"/>
</dbReference>
<protein>
    <submittedName>
        <fullName evidence="7">Protein kinase</fullName>
    </submittedName>
</protein>
<feature type="compositionally biased region" description="Pro residues" evidence="5">
    <location>
        <begin position="294"/>
        <end position="303"/>
    </location>
</feature>
<organism evidence="7 8">
    <name type="scientific">Pyxidicoccus parkwayensis</name>
    <dbReference type="NCBI Taxonomy" id="2813578"/>
    <lineage>
        <taxon>Bacteria</taxon>
        <taxon>Pseudomonadati</taxon>
        <taxon>Myxococcota</taxon>
        <taxon>Myxococcia</taxon>
        <taxon>Myxococcales</taxon>
        <taxon>Cystobacterineae</taxon>
        <taxon>Myxococcaceae</taxon>
        <taxon>Pyxidicoccus</taxon>
    </lineage>
</organism>
<dbReference type="RefSeq" id="WP_206721155.1">
    <property type="nucleotide sequence ID" value="NZ_CP071090.1"/>
</dbReference>
<dbReference type="GO" id="GO:0016301">
    <property type="term" value="F:kinase activity"/>
    <property type="evidence" value="ECO:0007669"/>
    <property type="project" value="UniProtKB-KW"/>
</dbReference>
<dbReference type="InterPro" id="IPR008271">
    <property type="entry name" value="Ser/Thr_kinase_AS"/>
</dbReference>
<feature type="domain" description="Protein kinase" evidence="6">
    <location>
        <begin position="11"/>
        <end position="284"/>
    </location>
</feature>
<feature type="compositionally biased region" description="Basic and acidic residues" evidence="5">
    <location>
        <begin position="378"/>
        <end position="396"/>
    </location>
</feature>
<dbReference type="SUPFAM" id="SSF56112">
    <property type="entry name" value="Protein kinase-like (PK-like)"/>
    <property type="match status" value="1"/>
</dbReference>
<keyword evidence="2" id="KW-0547">Nucleotide-binding</keyword>
<name>A0ABX7NL39_9BACT</name>
<dbReference type="PRINTS" id="PR01217">
    <property type="entry name" value="PRICHEXTENSN"/>
</dbReference>
<keyword evidence="4" id="KW-0067">ATP-binding</keyword>
<reference evidence="7 8" key="1">
    <citation type="submission" date="2021-02" db="EMBL/GenBank/DDBJ databases">
        <title>De Novo genome assembly of isolated myxobacteria.</title>
        <authorList>
            <person name="Stevens D.C."/>
        </authorList>
    </citation>
    <scope>NUCLEOTIDE SEQUENCE [LARGE SCALE GENOMIC DNA]</scope>
    <source>
        <strain evidence="8">SCPEA02</strain>
    </source>
</reference>
<dbReference type="PROSITE" id="PS00108">
    <property type="entry name" value="PROTEIN_KINASE_ST"/>
    <property type="match status" value="1"/>
</dbReference>
<dbReference type="InterPro" id="IPR011460">
    <property type="entry name" value="Lcl_C"/>
</dbReference>
<evidence type="ECO:0000256" key="5">
    <source>
        <dbReference type="SAM" id="MobiDB-lite"/>
    </source>
</evidence>
<dbReference type="InterPro" id="IPR011009">
    <property type="entry name" value="Kinase-like_dom_sf"/>
</dbReference>
<dbReference type="CDD" id="cd14014">
    <property type="entry name" value="STKc_PknB_like"/>
    <property type="match status" value="1"/>
</dbReference>
<evidence type="ECO:0000256" key="4">
    <source>
        <dbReference type="ARBA" id="ARBA00022840"/>
    </source>
</evidence>
<dbReference type="Gene3D" id="1.10.510.10">
    <property type="entry name" value="Transferase(Phosphotransferase) domain 1"/>
    <property type="match status" value="1"/>
</dbReference>
<feature type="region of interest" description="Disordered" evidence="5">
    <location>
        <begin position="279"/>
        <end position="400"/>
    </location>
</feature>
<sequence length="757" mass="80831">MLQPGVVVEPYEIERELGGGGMARVYRVRHRVLGSVHALKVLDPELTVNAELRARFLEEGRIQAQLRHPNIVAVTDLVVAPGVAGLVMDFLEGQSLEDFIESREGRPPPPGEVRDIFRQALAGVGFAHEQGYVHRDLKPSNIFLHEVHGDRVARILDFGIAKAPGSESKRATRTGARLGTPHYMSPEQVKDPRDATPRSDIFSLGVTLYELATGKRCFDGDSEFLIMRSIVQAEFLPPEQVHPGIDPGLAAVIHQAMAPEPEQRFASCEEFSAALDAPPRKPVMSMSQVKAAPEPKPSPPVPPAVRRLSQELPSVKEVPRVASRPAQSVPAATEVSPSVARPSQKVPVATPTPPAVARPSQKVAAATEVRPAPPPESKAVERRNSSPPARAEEPRPVSRGLSSEAKGAALLGLFGLLLLLLWLRRAELAAASAQAPAATPAPVTAPVPSTNTPSPITNTPVPSPHASSPITNTPASSTAHPSAAKSSQASRAPGVPPPVMPLRESPAVPAPSPSPAPDTGRLRLEVRPDVGVRIEITNPRGEQRFLAASSFVDEQALVGRWKVRATALGHEPQERDIEVKKDMVVLVRLTLEAARPGSAPSPEAPAEEAQAPSLDVSPTKLREEPPQPQKATAPEASERFAVQGPTVRDTRTGLVWTRRLSDNAYSWEEAQRYCGALVVDGGGWRLPERSELAELVSDPGVRNALYQVLSGAIGGKVWSATSFGGNSFGQVAWTAHLGTGGVEGLRTSLPIRALCVR</sequence>
<keyword evidence="1" id="KW-0808">Transferase</keyword>
<evidence type="ECO:0000313" key="8">
    <source>
        <dbReference type="Proteomes" id="UP000662747"/>
    </source>
</evidence>
<dbReference type="Pfam" id="PF00069">
    <property type="entry name" value="Pkinase"/>
    <property type="match status" value="1"/>
</dbReference>
<accession>A0ABX7NL39</accession>
<dbReference type="EMBL" id="CP071090">
    <property type="protein sequence ID" value="QSQ19571.1"/>
    <property type="molecule type" value="Genomic_DNA"/>
</dbReference>
<dbReference type="Pfam" id="PF07603">
    <property type="entry name" value="Lcl_C"/>
    <property type="match status" value="1"/>
</dbReference>
<feature type="region of interest" description="Disordered" evidence="5">
    <location>
        <begin position="433"/>
        <end position="523"/>
    </location>
</feature>
<keyword evidence="3 7" id="KW-0418">Kinase</keyword>
<evidence type="ECO:0000256" key="3">
    <source>
        <dbReference type="ARBA" id="ARBA00022777"/>
    </source>
</evidence>
<proteinExistence type="predicted"/>
<evidence type="ECO:0000259" key="6">
    <source>
        <dbReference type="PROSITE" id="PS50011"/>
    </source>
</evidence>
<keyword evidence="8" id="KW-1185">Reference proteome</keyword>
<dbReference type="PANTHER" id="PTHR43289:SF6">
    <property type="entry name" value="SERINE_THREONINE-PROTEIN KINASE NEKL-3"/>
    <property type="match status" value="1"/>
</dbReference>
<feature type="region of interest" description="Disordered" evidence="5">
    <location>
        <begin position="167"/>
        <end position="196"/>
    </location>
</feature>
<evidence type="ECO:0000256" key="1">
    <source>
        <dbReference type="ARBA" id="ARBA00022679"/>
    </source>
</evidence>
<feature type="compositionally biased region" description="Low complexity" evidence="5">
    <location>
        <begin position="473"/>
        <end position="487"/>
    </location>
</feature>
<evidence type="ECO:0000313" key="7">
    <source>
        <dbReference type="EMBL" id="QSQ19571.1"/>
    </source>
</evidence>
<dbReference type="PROSITE" id="PS50011">
    <property type="entry name" value="PROTEIN_KINASE_DOM"/>
    <property type="match status" value="1"/>
</dbReference>
<dbReference type="Proteomes" id="UP000662747">
    <property type="component" value="Chromosome"/>
</dbReference>
<gene>
    <name evidence="7" type="ORF">JY651_30185</name>
</gene>
<dbReference type="Gene3D" id="3.30.200.20">
    <property type="entry name" value="Phosphorylase Kinase, domain 1"/>
    <property type="match status" value="1"/>
</dbReference>